<feature type="signal peptide" evidence="6">
    <location>
        <begin position="1"/>
        <end position="20"/>
    </location>
</feature>
<accession>A0A4E0R923</accession>
<feature type="domain" description="BPTI/Kunitz inhibitor" evidence="7">
    <location>
        <begin position="35"/>
        <end position="85"/>
    </location>
</feature>
<organism evidence="8 9">
    <name type="scientific">Fasciola hepatica</name>
    <name type="common">Liver fluke</name>
    <dbReference type="NCBI Taxonomy" id="6192"/>
    <lineage>
        <taxon>Eukaryota</taxon>
        <taxon>Metazoa</taxon>
        <taxon>Spiralia</taxon>
        <taxon>Lophotrochozoa</taxon>
        <taxon>Platyhelminthes</taxon>
        <taxon>Trematoda</taxon>
        <taxon>Digenea</taxon>
        <taxon>Plagiorchiida</taxon>
        <taxon>Echinostomata</taxon>
        <taxon>Echinostomatoidea</taxon>
        <taxon>Fasciolidae</taxon>
        <taxon>Fasciola</taxon>
    </lineage>
</organism>
<keyword evidence="6" id="KW-0732">Signal</keyword>
<evidence type="ECO:0000256" key="2">
    <source>
        <dbReference type="ARBA" id="ARBA00022525"/>
    </source>
</evidence>
<dbReference type="EMBL" id="JXXN02015682">
    <property type="protein sequence ID" value="THD18197.1"/>
    <property type="molecule type" value="Genomic_DNA"/>
</dbReference>
<feature type="chain" id="PRO_5020037029" description="BPTI/Kunitz inhibitor domain-containing protein" evidence="6">
    <location>
        <begin position="21"/>
        <end position="88"/>
    </location>
</feature>
<dbReference type="InterPro" id="IPR002223">
    <property type="entry name" value="Kunitz_BPTI"/>
</dbReference>
<keyword evidence="9" id="KW-1185">Reference proteome</keyword>
<keyword evidence="5" id="KW-1015">Disulfide bond</keyword>
<proteinExistence type="predicted"/>
<dbReference type="Proteomes" id="UP000230066">
    <property type="component" value="Unassembled WGS sequence"/>
</dbReference>
<name>A0A4E0R923_FASHE</name>
<dbReference type="Gene3D" id="4.10.410.10">
    <property type="entry name" value="Pancreatic trypsin inhibitor Kunitz domain"/>
    <property type="match status" value="1"/>
</dbReference>
<dbReference type="PANTHER" id="PTHR10083">
    <property type="entry name" value="KUNITZ-TYPE PROTEASE INHIBITOR-RELATED"/>
    <property type="match status" value="1"/>
</dbReference>
<evidence type="ECO:0000256" key="1">
    <source>
        <dbReference type="ARBA" id="ARBA00004613"/>
    </source>
</evidence>
<keyword evidence="3" id="KW-0646">Protease inhibitor</keyword>
<dbReference type="CDD" id="cd22593">
    <property type="entry name" value="Kunitz_conkunitzin"/>
    <property type="match status" value="1"/>
</dbReference>
<gene>
    <name evidence="8" type="ORF">D915_010620</name>
</gene>
<dbReference type="SMART" id="SM00131">
    <property type="entry name" value="KU"/>
    <property type="match status" value="1"/>
</dbReference>
<dbReference type="PANTHER" id="PTHR10083:SF376">
    <property type="entry name" value="SERINE PEPTIDASE INHIBITOR, KUNITZ TYPE, 3"/>
    <property type="match status" value="1"/>
</dbReference>
<dbReference type="GO" id="GO:0004867">
    <property type="term" value="F:serine-type endopeptidase inhibitor activity"/>
    <property type="evidence" value="ECO:0007669"/>
    <property type="project" value="UniProtKB-KW"/>
</dbReference>
<sequence length="88" mass="10321">MQHSICFMFVLILCLTLTHARNSFLIQALDPHFPCYLPKNRGLGSERLKRWYYDYKSGECKQFLYRGANGNGNNFYRKIECDATCVET</sequence>
<dbReference type="GO" id="GO:0005615">
    <property type="term" value="C:extracellular space"/>
    <property type="evidence" value="ECO:0007669"/>
    <property type="project" value="TreeGrafter"/>
</dbReference>
<comment type="subcellular location">
    <subcellularLocation>
        <location evidence="1">Secreted</location>
    </subcellularLocation>
</comment>
<dbReference type="InterPro" id="IPR050098">
    <property type="entry name" value="TFPI/VKTCI-like"/>
</dbReference>
<evidence type="ECO:0000256" key="4">
    <source>
        <dbReference type="ARBA" id="ARBA00022900"/>
    </source>
</evidence>
<evidence type="ECO:0000256" key="3">
    <source>
        <dbReference type="ARBA" id="ARBA00022690"/>
    </source>
</evidence>
<dbReference type="AlphaFoldDB" id="A0A4E0R923"/>
<evidence type="ECO:0000256" key="5">
    <source>
        <dbReference type="ARBA" id="ARBA00023157"/>
    </source>
</evidence>
<dbReference type="InterPro" id="IPR036880">
    <property type="entry name" value="Kunitz_BPTI_sf"/>
</dbReference>
<comment type="caution">
    <text evidence="8">The sequence shown here is derived from an EMBL/GenBank/DDBJ whole genome shotgun (WGS) entry which is preliminary data.</text>
</comment>
<evidence type="ECO:0000313" key="8">
    <source>
        <dbReference type="EMBL" id="THD18197.1"/>
    </source>
</evidence>
<dbReference type="PROSITE" id="PS50279">
    <property type="entry name" value="BPTI_KUNITZ_2"/>
    <property type="match status" value="1"/>
</dbReference>
<reference evidence="8" key="1">
    <citation type="submission" date="2019-03" db="EMBL/GenBank/DDBJ databases">
        <title>Improved annotation for the trematode Fasciola hepatica.</title>
        <authorList>
            <person name="Choi Y.-J."/>
            <person name="Martin J."/>
            <person name="Mitreva M."/>
        </authorList>
    </citation>
    <scope>NUCLEOTIDE SEQUENCE [LARGE SCALE GENOMIC DNA]</scope>
</reference>
<evidence type="ECO:0000313" key="9">
    <source>
        <dbReference type="Proteomes" id="UP000230066"/>
    </source>
</evidence>
<dbReference type="SUPFAM" id="SSF57362">
    <property type="entry name" value="BPTI-like"/>
    <property type="match status" value="1"/>
</dbReference>
<keyword evidence="2" id="KW-0964">Secreted</keyword>
<evidence type="ECO:0000259" key="7">
    <source>
        <dbReference type="PROSITE" id="PS50279"/>
    </source>
</evidence>
<dbReference type="Pfam" id="PF00014">
    <property type="entry name" value="Kunitz_BPTI"/>
    <property type="match status" value="1"/>
</dbReference>
<protein>
    <recommendedName>
        <fullName evidence="7">BPTI/Kunitz inhibitor domain-containing protein</fullName>
    </recommendedName>
</protein>
<evidence type="ECO:0000256" key="6">
    <source>
        <dbReference type="SAM" id="SignalP"/>
    </source>
</evidence>
<keyword evidence="4" id="KW-0722">Serine protease inhibitor</keyword>